<dbReference type="PROSITE" id="PS50943">
    <property type="entry name" value="HTH_CROC1"/>
    <property type="match status" value="1"/>
</dbReference>
<dbReference type="SUPFAM" id="SSF81901">
    <property type="entry name" value="HCP-like"/>
    <property type="match status" value="1"/>
</dbReference>
<accession>A0ABW5TLW4</accession>
<dbReference type="Pfam" id="PF01381">
    <property type="entry name" value="HTH_3"/>
    <property type="match status" value="1"/>
</dbReference>
<reference evidence="3" key="1">
    <citation type="journal article" date="2019" name="Int. J. Syst. Evol. Microbiol.">
        <title>The Global Catalogue of Microorganisms (GCM) 10K type strain sequencing project: providing services to taxonomists for standard genome sequencing and annotation.</title>
        <authorList>
            <consortium name="The Broad Institute Genomics Platform"/>
            <consortium name="The Broad Institute Genome Sequencing Center for Infectious Disease"/>
            <person name="Wu L."/>
            <person name="Ma J."/>
        </authorList>
    </citation>
    <scope>NUCLEOTIDE SEQUENCE [LARGE SCALE GENOMIC DNA]</scope>
    <source>
        <strain evidence="3">TISTR 932</strain>
    </source>
</reference>
<dbReference type="Gene3D" id="1.25.40.10">
    <property type="entry name" value="Tetratricopeptide repeat domain"/>
    <property type="match status" value="1"/>
</dbReference>
<evidence type="ECO:0000313" key="3">
    <source>
        <dbReference type="Proteomes" id="UP001597427"/>
    </source>
</evidence>
<dbReference type="EMBL" id="JBHUMO010000043">
    <property type="protein sequence ID" value="MFD2729081.1"/>
    <property type="molecule type" value="Genomic_DNA"/>
</dbReference>
<dbReference type="Pfam" id="PF18768">
    <property type="entry name" value="RNPP_C"/>
    <property type="match status" value="1"/>
</dbReference>
<dbReference type="SUPFAM" id="SSF47413">
    <property type="entry name" value="lambda repressor-like DNA-binding domains"/>
    <property type="match status" value="1"/>
</dbReference>
<dbReference type="PANTHER" id="PTHR37038:SF14">
    <property type="entry name" value="TRANSCRIPTIONAL ACTIVATOR"/>
    <property type="match status" value="1"/>
</dbReference>
<proteinExistence type="predicted"/>
<keyword evidence="3" id="KW-1185">Reference proteome</keyword>
<dbReference type="CDD" id="cd00093">
    <property type="entry name" value="HTH_XRE"/>
    <property type="match status" value="1"/>
</dbReference>
<gene>
    <name evidence="2" type="ORF">ACFSR0_06560</name>
</gene>
<organism evidence="2 3">
    <name type="scientific">Enterococcus camelliae</name>
    <dbReference type="NCBI Taxonomy" id="453959"/>
    <lineage>
        <taxon>Bacteria</taxon>
        <taxon>Bacillati</taxon>
        <taxon>Bacillota</taxon>
        <taxon>Bacilli</taxon>
        <taxon>Lactobacillales</taxon>
        <taxon>Enterococcaceae</taxon>
        <taxon>Enterococcus</taxon>
    </lineage>
</organism>
<dbReference type="InterPro" id="IPR010982">
    <property type="entry name" value="Lambda_DNA-bd_dom_sf"/>
</dbReference>
<dbReference type="InterPro" id="IPR011990">
    <property type="entry name" value="TPR-like_helical_dom_sf"/>
</dbReference>
<feature type="domain" description="HTH cro/C1-type" evidence="1">
    <location>
        <begin position="12"/>
        <end position="65"/>
    </location>
</feature>
<dbReference type="SMART" id="SM00530">
    <property type="entry name" value="HTH_XRE"/>
    <property type="match status" value="1"/>
</dbReference>
<comment type="caution">
    <text evidence="2">The sequence shown here is derived from an EMBL/GenBank/DDBJ whole genome shotgun (WGS) entry which is preliminary data.</text>
</comment>
<dbReference type="InterPro" id="IPR041315">
    <property type="entry name" value="PlcR_TPR"/>
</dbReference>
<name>A0ABW5TLW4_9ENTE</name>
<dbReference type="Proteomes" id="UP001597427">
    <property type="component" value="Unassembled WGS sequence"/>
</dbReference>
<dbReference type="RefSeq" id="WP_379981106.1">
    <property type="nucleotide sequence ID" value="NZ_JBHUMO010000043.1"/>
</dbReference>
<dbReference type="InterPro" id="IPR053163">
    <property type="entry name" value="HTH-type_regulator_Rgg"/>
</dbReference>
<protein>
    <submittedName>
        <fullName evidence="2">Helix-turn-helix domain-containing protein</fullName>
    </submittedName>
</protein>
<dbReference type="PANTHER" id="PTHR37038">
    <property type="entry name" value="TRANSCRIPTIONAL REGULATOR-RELATED"/>
    <property type="match status" value="1"/>
</dbReference>
<sequence length="285" mass="33492">MDIEQNTLGQKIKKMRKARRMTQKMLAIGICSQSVLSRIENDLEIPNILVMQQICIRLGITMDQMMFAEFDEIQHVQLYFEKVNNALIHQNYHKMYDLLHDSTISSEIYLDTDMQLYFYYLGTVEYFVDQDATRAIASLKHSLLLTYTENKKNNISSTEIQIMGCLGRIYADTNQLKKARHYLNRSIDLTLSLPKEHANFELTKIFYHYSRFLFVQNDLLGTIDCALKGVQWAIDKLSYYYVEELLQITGAAYEQLQEYERAQFMYEKAQSVQLFSKFENGVYLS</sequence>
<evidence type="ECO:0000259" key="1">
    <source>
        <dbReference type="PROSITE" id="PS50943"/>
    </source>
</evidence>
<dbReference type="InterPro" id="IPR001387">
    <property type="entry name" value="Cro/C1-type_HTH"/>
</dbReference>
<evidence type="ECO:0000313" key="2">
    <source>
        <dbReference type="EMBL" id="MFD2729081.1"/>
    </source>
</evidence>